<evidence type="ECO:0000256" key="1">
    <source>
        <dbReference type="ARBA" id="ARBA00009981"/>
    </source>
</evidence>
<reference evidence="3 4" key="1">
    <citation type="submission" date="2018-04" db="EMBL/GenBank/DDBJ databases">
        <title>The genome sequence of Caulobacter sp. 736.</title>
        <authorList>
            <person name="Gao J."/>
            <person name="Sun J."/>
        </authorList>
    </citation>
    <scope>NUCLEOTIDE SEQUENCE [LARGE SCALE GENOMIC DNA]</scope>
    <source>
        <strain evidence="3 4">736</strain>
    </source>
</reference>
<dbReference type="Gene3D" id="3.40.1620.10">
    <property type="entry name" value="YefM-like domain"/>
    <property type="match status" value="1"/>
</dbReference>
<comment type="similarity">
    <text evidence="1">Belongs to the phD/YefM antitoxin family.</text>
</comment>
<dbReference type="InterPro" id="IPR013656">
    <property type="entry name" value="PAS_4"/>
</dbReference>
<protein>
    <submittedName>
        <fullName evidence="3">Prevent-host-death family protein</fullName>
    </submittedName>
</protein>
<dbReference type="Proteomes" id="UP000244913">
    <property type="component" value="Unassembled WGS sequence"/>
</dbReference>
<dbReference type="EMBL" id="QDKP01000040">
    <property type="protein sequence ID" value="PVM80860.1"/>
    <property type="molecule type" value="Genomic_DNA"/>
</dbReference>
<dbReference type="SMART" id="SM00091">
    <property type="entry name" value="PAS"/>
    <property type="match status" value="2"/>
</dbReference>
<dbReference type="RefSeq" id="WP_116567873.1">
    <property type="nucleotide sequence ID" value="NZ_QDKP01000040.1"/>
</dbReference>
<dbReference type="Pfam" id="PF08448">
    <property type="entry name" value="PAS_4"/>
    <property type="match status" value="2"/>
</dbReference>
<feature type="domain" description="PAS" evidence="2">
    <location>
        <begin position="207"/>
        <end position="259"/>
    </location>
</feature>
<name>A0A2T9JD71_9CAUL</name>
<evidence type="ECO:0000259" key="2">
    <source>
        <dbReference type="PROSITE" id="PS50112"/>
    </source>
</evidence>
<dbReference type="InterPro" id="IPR000014">
    <property type="entry name" value="PAS"/>
</dbReference>
<sequence length="300" mass="32102">MKSRDVAPARVTAGEISRNFGQWQDVALSGPVIVTHHGRPRVVMISAEHYAAAGLAEGPAGFDNDSALQTAETARSAVLGHLNEAFVALDPDLKITAVNAVFEDLKGASAAQLVGLAWTEVFSAPVQALIGEQFRRVLRTGETLEFESESTVQSGRCFGVRVFPYPGGVAALFVNRTEERDLRARLDRAAALETALSVLPGVATARLNIRGVLTSMDADFLRLTGFSEAELRDCRLSDIVRPAERRALTQAVEHALQGDAPARLPVTLLIKDGAERTIELALATVRRDGVPEGVLAVLST</sequence>
<gene>
    <name evidence="3" type="ORF">DDF65_13050</name>
</gene>
<dbReference type="Gene3D" id="3.30.450.20">
    <property type="entry name" value="PAS domain"/>
    <property type="match status" value="2"/>
</dbReference>
<organism evidence="3 4">
    <name type="scientific">Caulobacter radicis</name>
    <dbReference type="NCBI Taxonomy" id="2172650"/>
    <lineage>
        <taxon>Bacteria</taxon>
        <taxon>Pseudomonadati</taxon>
        <taxon>Pseudomonadota</taxon>
        <taxon>Alphaproteobacteria</taxon>
        <taxon>Caulobacterales</taxon>
        <taxon>Caulobacteraceae</taxon>
        <taxon>Caulobacter</taxon>
    </lineage>
</organism>
<dbReference type="PROSITE" id="PS50112">
    <property type="entry name" value="PAS"/>
    <property type="match status" value="1"/>
</dbReference>
<evidence type="ECO:0000313" key="3">
    <source>
        <dbReference type="EMBL" id="PVM80860.1"/>
    </source>
</evidence>
<accession>A0A2T9JD71</accession>
<dbReference type="InterPro" id="IPR035965">
    <property type="entry name" value="PAS-like_dom_sf"/>
</dbReference>
<evidence type="ECO:0000313" key="4">
    <source>
        <dbReference type="Proteomes" id="UP000244913"/>
    </source>
</evidence>
<keyword evidence="4" id="KW-1185">Reference proteome</keyword>
<dbReference type="CDD" id="cd00130">
    <property type="entry name" value="PAS"/>
    <property type="match status" value="1"/>
</dbReference>
<dbReference type="NCBIfam" id="TIGR00229">
    <property type="entry name" value="sensory_box"/>
    <property type="match status" value="2"/>
</dbReference>
<proteinExistence type="inferred from homology"/>
<dbReference type="AlphaFoldDB" id="A0A2T9JD71"/>
<comment type="caution">
    <text evidence="3">The sequence shown here is derived from an EMBL/GenBank/DDBJ whole genome shotgun (WGS) entry which is preliminary data.</text>
</comment>
<dbReference type="SUPFAM" id="SSF55785">
    <property type="entry name" value="PYP-like sensor domain (PAS domain)"/>
    <property type="match status" value="2"/>
</dbReference>
<dbReference type="InterPro" id="IPR036165">
    <property type="entry name" value="YefM-like_sf"/>
</dbReference>
<dbReference type="SUPFAM" id="SSF143120">
    <property type="entry name" value="YefM-like"/>
    <property type="match status" value="1"/>
</dbReference>